<dbReference type="GO" id="GO:0046872">
    <property type="term" value="F:metal ion binding"/>
    <property type="evidence" value="ECO:0007669"/>
    <property type="project" value="UniProtKB-KW"/>
</dbReference>
<evidence type="ECO:0000256" key="4">
    <source>
        <dbReference type="ARBA" id="ARBA00022723"/>
    </source>
</evidence>
<keyword evidence="8" id="KW-1133">Transmembrane helix</keyword>
<evidence type="ECO:0000256" key="3">
    <source>
        <dbReference type="ARBA" id="ARBA00009759"/>
    </source>
</evidence>
<feature type="binding site" evidence="6">
    <location>
        <position position="156"/>
    </location>
    <ligand>
        <name>Mg(2+)</name>
        <dbReference type="ChEBI" id="CHEBI:18420"/>
        <label>1</label>
        <note>catalytic</note>
    </ligand>
</feature>
<dbReference type="EC" id="3.1.3.25" evidence="7"/>
<dbReference type="Gene3D" id="3.30.540.10">
    <property type="entry name" value="Fructose-1,6-Bisphosphatase, subunit A, domain 1"/>
    <property type="match status" value="1"/>
</dbReference>
<comment type="pathway">
    <text evidence="7">Polyol metabolism; myo-inositol biosynthesis; myo-inositol from D-glucose 6-phosphate: step 2/2.</text>
</comment>
<dbReference type="PANTHER" id="PTHR20854">
    <property type="entry name" value="INOSITOL MONOPHOSPHATASE"/>
    <property type="match status" value="1"/>
</dbReference>
<dbReference type="CDD" id="cd01639">
    <property type="entry name" value="IMPase"/>
    <property type="match status" value="1"/>
</dbReference>
<evidence type="ECO:0000256" key="8">
    <source>
        <dbReference type="SAM" id="Phobius"/>
    </source>
</evidence>
<sequence length="350" mass="37865">MPLPKSSTNIGLDIALGSILSASIIAISLYAWQREKQDKDDEDDDDENDTSHYVKLLPDTHKYREHLRVAVTAATIAGRGEYLEHMLSAGTVHAKKDVSITNKSNTCDFFTEVDVANERQIIDVIRTAFPQHAIIGEETSSSQTERSISKPTWIIDPIDGTTNFVAGNPLTCISIAFAENDAVVLGVIYAPALNEMYIGVSSEGGGGAWLNGVPIKELNPAPSHGLLDSNICVEFGYERNSPGIDAMTKVVNQIMKRGCKSIRMLGSGVLDLVFVALGRLDAVYCGVAGEGWREWDYAAASVILKMAGGKIANFKDDAKADGSFNIFGQTMVCACNEKILTELKEILLSS</sequence>
<evidence type="ECO:0000313" key="10">
    <source>
        <dbReference type="Proteomes" id="UP001165085"/>
    </source>
</evidence>
<dbReference type="Gene3D" id="3.40.190.80">
    <property type="match status" value="1"/>
</dbReference>
<dbReference type="OrthoDB" id="10254945at2759"/>
<keyword evidence="7" id="KW-0378">Hydrolase</keyword>
<comment type="caution">
    <text evidence="9">The sequence shown here is derived from an EMBL/GenBank/DDBJ whole genome shotgun (WGS) entry which is preliminary data.</text>
</comment>
<dbReference type="SUPFAM" id="SSF56655">
    <property type="entry name" value="Carbohydrate phosphatase"/>
    <property type="match status" value="1"/>
</dbReference>
<dbReference type="GO" id="GO:0007165">
    <property type="term" value="P:signal transduction"/>
    <property type="evidence" value="ECO:0007669"/>
    <property type="project" value="TreeGrafter"/>
</dbReference>
<comment type="cofactor">
    <cofactor evidence="2 6 7">
        <name>Mg(2+)</name>
        <dbReference type="ChEBI" id="CHEBI:18420"/>
    </cofactor>
</comment>
<evidence type="ECO:0000313" key="9">
    <source>
        <dbReference type="EMBL" id="GMH96565.1"/>
    </source>
</evidence>
<feature type="binding site" evidence="6">
    <location>
        <position position="137"/>
    </location>
    <ligand>
        <name>Mg(2+)</name>
        <dbReference type="ChEBI" id="CHEBI:18420"/>
        <label>1</label>
        <note>catalytic</note>
    </ligand>
</feature>
<dbReference type="InterPro" id="IPR033942">
    <property type="entry name" value="IMPase"/>
</dbReference>
<keyword evidence="8" id="KW-0472">Membrane</keyword>
<feature type="binding site" evidence="6">
    <location>
        <position position="158"/>
    </location>
    <ligand>
        <name>Mg(2+)</name>
        <dbReference type="ChEBI" id="CHEBI:18420"/>
        <label>1</label>
        <note>catalytic</note>
    </ligand>
</feature>
<feature type="binding site" evidence="6">
    <location>
        <position position="296"/>
    </location>
    <ligand>
        <name>Mg(2+)</name>
        <dbReference type="ChEBI" id="CHEBI:18420"/>
        <label>1</label>
        <note>catalytic</note>
    </ligand>
</feature>
<dbReference type="GO" id="GO:0006020">
    <property type="term" value="P:inositol metabolic process"/>
    <property type="evidence" value="ECO:0007669"/>
    <property type="project" value="TreeGrafter"/>
</dbReference>
<feature type="binding site" evidence="6">
    <location>
        <position position="159"/>
    </location>
    <ligand>
        <name>Mg(2+)</name>
        <dbReference type="ChEBI" id="CHEBI:18420"/>
        <label>1</label>
        <note>catalytic</note>
    </ligand>
</feature>
<proteinExistence type="inferred from homology"/>
<dbReference type="GO" id="GO:0046854">
    <property type="term" value="P:phosphatidylinositol phosphate biosynthetic process"/>
    <property type="evidence" value="ECO:0007669"/>
    <property type="project" value="InterPro"/>
</dbReference>
<protein>
    <recommendedName>
        <fullName evidence="7">Inositol-1-monophosphatase</fullName>
        <ecNumber evidence="7">3.1.3.25</ecNumber>
    </recommendedName>
</protein>
<dbReference type="PANTHER" id="PTHR20854:SF4">
    <property type="entry name" value="INOSITOL-1-MONOPHOSPHATASE-RELATED"/>
    <property type="match status" value="1"/>
</dbReference>
<keyword evidence="4 6" id="KW-0479">Metal-binding</keyword>
<dbReference type="Proteomes" id="UP001165085">
    <property type="component" value="Unassembled WGS sequence"/>
</dbReference>
<dbReference type="InterPro" id="IPR000760">
    <property type="entry name" value="Inositol_monophosphatase-like"/>
</dbReference>
<comment type="catalytic activity">
    <reaction evidence="1 7">
        <text>a myo-inositol phosphate + H2O = myo-inositol + phosphate</text>
        <dbReference type="Rhea" id="RHEA:24056"/>
        <dbReference type="ChEBI" id="CHEBI:15377"/>
        <dbReference type="ChEBI" id="CHEBI:17268"/>
        <dbReference type="ChEBI" id="CHEBI:43474"/>
        <dbReference type="ChEBI" id="CHEBI:84139"/>
        <dbReference type="EC" id="3.1.3.25"/>
    </reaction>
</comment>
<dbReference type="Pfam" id="PF00459">
    <property type="entry name" value="Inositol_P"/>
    <property type="match status" value="1"/>
</dbReference>
<evidence type="ECO:0000256" key="7">
    <source>
        <dbReference type="RuleBase" id="RU364068"/>
    </source>
</evidence>
<keyword evidence="8" id="KW-0812">Transmembrane</keyword>
<dbReference type="InterPro" id="IPR020550">
    <property type="entry name" value="Inositol_monophosphatase_CS"/>
</dbReference>
<name>A0A9W7C225_9STRA</name>
<evidence type="ECO:0000256" key="1">
    <source>
        <dbReference type="ARBA" id="ARBA00001033"/>
    </source>
</evidence>
<keyword evidence="5 6" id="KW-0460">Magnesium</keyword>
<dbReference type="PRINTS" id="PR00377">
    <property type="entry name" value="IMPHPHTASES"/>
</dbReference>
<dbReference type="EMBL" id="BRXY01000470">
    <property type="protein sequence ID" value="GMH96565.1"/>
    <property type="molecule type" value="Genomic_DNA"/>
</dbReference>
<organism evidence="9 10">
    <name type="scientific">Triparma strigata</name>
    <dbReference type="NCBI Taxonomy" id="1606541"/>
    <lineage>
        <taxon>Eukaryota</taxon>
        <taxon>Sar</taxon>
        <taxon>Stramenopiles</taxon>
        <taxon>Ochrophyta</taxon>
        <taxon>Bolidophyceae</taxon>
        <taxon>Parmales</taxon>
        <taxon>Triparmaceae</taxon>
        <taxon>Triparma</taxon>
    </lineage>
</organism>
<keyword evidence="10" id="KW-1185">Reference proteome</keyword>
<evidence type="ECO:0000256" key="2">
    <source>
        <dbReference type="ARBA" id="ARBA00001946"/>
    </source>
</evidence>
<gene>
    <name evidence="9" type="ORF">TrST_g9349</name>
</gene>
<feature type="transmembrane region" description="Helical" evidence="8">
    <location>
        <begin position="12"/>
        <end position="32"/>
    </location>
</feature>
<evidence type="ECO:0000256" key="5">
    <source>
        <dbReference type="ARBA" id="ARBA00022842"/>
    </source>
</evidence>
<evidence type="ECO:0000256" key="6">
    <source>
        <dbReference type="PIRSR" id="PIRSR600760-2"/>
    </source>
</evidence>
<dbReference type="GO" id="GO:0008934">
    <property type="term" value="F:inositol monophosphate 1-phosphatase activity"/>
    <property type="evidence" value="ECO:0007669"/>
    <property type="project" value="InterPro"/>
</dbReference>
<accession>A0A9W7C225</accession>
<comment type="similarity">
    <text evidence="3 7">Belongs to the inositol monophosphatase superfamily.</text>
</comment>
<reference evidence="10" key="1">
    <citation type="journal article" date="2023" name="Commun. Biol.">
        <title>Genome analysis of Parmales, the sister group of diatoms, reveals the evolutionary specialization of diatoms from phago-mixotrophs to photoautotrophs.</title>
        <authorList>
            <person name="Ban H."/>
            <person name="Sato S."/>
            <person name="Yoshikawa S."/>
            <person name="Yamada K."/>
            <person name="Nakamura Y."/>
            <person name="Ichinomiya M."/>
            <person name="Sato N."/>
            <person name="Blanc-Mathieu R."/>
            <person name="Endo H."/>
            <person name="Kuwata A."/>
            <person name="Ogata H."/>
        </authorList>
    </citation>
    <scope>NUCLEOTIDE SEQUENCE [LARGE SCALE GENOMIC DNA]</scope>
    <source>
        <strain evidence="10">NIES 3701</strain>
    </source>
</reference>
<dbReference type="AlphaFoldDB" id="A0A9W7C225"/>
<dbReference type="PROSITE" id="PS00630">
    <property type="entry name" value="IMP_2"/>
    <property type="match status" value="1"/>
</dbReference>